<dbReference type="PIR" id="T28285">
    <property type="entry name" value="T28285"/>
</dbReference>
<reference evidence="2 3" key="1">
    <citation type="journal article" date="1999" name="J. Virol.">
        <title>The genome of Melanoplus sanguinipes entomopoxvirus.</title>
        <authorList>
            <person name="Afonso C.L."/>
            <person name="Tulman E.R."/>
            <person name="Lu Z."/>
            <person name="Oma E."/>
            <person name="Kutish G.F."/>
            <person name="Rock D.L."/>
        </authorList>
    </citation>
    <scope>NUCLEOTIDE SEQUENCE [LARGE SCALE GENOMIC DNA]</scope>
    <source>
        <strain evidence="2">Tucson</strain>
    </source>
</reference>
<keyword evidence="1" id="KW-0812">Transmembrane</keyword>
<feature type="transmembrane region" description="Helical" evidence="1">
    <location>
        <begin position="107"/>
        <end position="123"/>
    </location>
</feature>
<dbReference type="KEGG" id="vg:1449927"/>
<gene>
    <name evidence="2" type="primary">MSV124</name>
</gene>
<keyword evidence="1" id="KW-0472">Membrane</keyword>
<feature type="transmembrane region" description="Helical" evidence="1">
    <location>
        <begin position="135"/>
        <end position="156"/>
    </location>
</feature>
<organismHost>
    <name type="scientific">Melanoplus sanguinipes</name>
    <name type="common">Migratory grasshopper</name>
    <dbReference type="NCBI Taxonomy" id="65742"/>
</organismHost>
<accession>Q9YVW8</accession>
<proteinExistence type="predicted"/>
<dbReference type="EMBL" id="AF063866">
    <property type="protein sequence ID" value="AAC97664.1"/>
    <property type="molecule type" value="Genomic_DNA"/>
</dbReference>
<name>Q9YVW8_MSEPV</name>
<evidence type="ECO:0000256" key="1">
    <source>
        <dbReference type="SAM" id="Phobius"/>
    </source>
</evidence>
<keyword evidence="3" id="KW-1185">Reference proteome</keyword>
<dbReference type="Gene3D" id="3.40.50.11680">
    <property type="entry name" value="Poxvirus mRNA capping enzyme, small subunit"/>
    <property type="match status" value="1"/>
</dbReference>
<dbReference type="Proteomes" id="UP000172353">
    <property type="component" value="Segment"/>
</dbReference>
<dbReference type="GeneID" id="1449927"/>
<sequence>MDIDEKIKNIINNGIYEELPKVNSIPQIVIQSEFGSPKAYFGINYHMLSTIVEIQDTYNENQNLLYFAQYDKVMQSNEKITYDMTFPKFFREGTSIDKSGSSMTNKTYLFCSDLITLNLLYFISKKSNMRNEMTFRLPTITSTAVIHYIIILSYMFNKVAIKKNDMWLTDNFIVECNQLNMERYNTVNHQLKALNINEKNRQIKINGLFSDFTIDEIYKDKIIKLINSIGGCASYLWIYIIVNMKESLKGRSNKIKNEYDKLLKIKE</sequence>
<protein>
    <submittedName>
        <fullName evidence="2">ORF MSV124 putative mRNA capping enzyme small subunit homolog (Vaccinia D12L), similar to PIR:S42252</fullName>
    </submittedName>
</protein>
<keyword evidence="1" id="KW-1133">Transmembrane helix</keyword>
<dbReference type="RefSeq" id="NP_048195.1">
    <property type="nucleotide sequence ID" value="NC_001993.1"/>
</dbReference>
<feature type="transmembrane region" description="Helical" evidence="1">
    <location>
        <begin position="222"/>
        <end position="242"/>
    </location>
</feature>
<dbReference type="InterPro" id="IPR043096">
    <property type="entry name" value="Poxvirus_mRNA-cap_ssu_sf"/>
</dbReference>
<dbReference type="OrthoDB" id="8331at10239"/>
<evidence type="ECO:0000313" key="3">
    <source>
        <dbReference type="Proteomes" id="UP000172353"/>
    </source>
</evidence>
<organism evidence="2 3">
    <name type="scientific">Melanoplus sanguinipes entomopoxvirus</name>
    <name type="common">MsEPV</name>
    <dbReference type="NCBI Taxonomy" id="83191"/>
    <lineage>
        <taxon>Viruses</taxon>
        <taxon>Varidnaviria</taxon>
        <taxon>Bamfordvirae</taxon>
        <taxon>Nucleocytoviricota</taxon>
        <taxon>Pokkesviricetes</taxon>
        <taxon>Chitovirales</taxon>
        <taxon>Poxviridae</taxon>
        <taxon>Entomopoxvirinae</taxon>
        <taxon>Deltaentomopoxvirus</taxon>
        <taxon>Deltaentomopoxvirus msanguinipes</taxon>
    </lineage>
</organism>
<evidence type="ECO:0000313" key="2">
    <source>
        <dbReference type="EMBL" id="AAC97664.1"/>
    </source>
</evidence>